<dbReference type="SUPFAM" id="SSF81321">
    <property type="entry name" value="Family A G protein-coupled receptor-like"/>
    <property type="match status" value="1"/>
</dbReference>
<keyword evidence="1" id="KW-0812">Transmembrane</keyword>
<organism evidence="2 3">
    <name type="scientific">Ancylostoma ceylanicum</name>
    <dbReference type="NCBI Taxonomy" id="53326"/>
    <lineage>
        <taxon>Eukaryota</taxon>
        <taxon>Metazoa</taxon>
        <taxon>Ecdysozoa</taxon>
        <taxon>Nematoda</taxon>
        <taxon>Chromadorea</taxon>
        <taxon>Rhabditida</taxon>
        <taxon>Rhabditina</taxon>
        <taxon>Rhabditomorpha</taxon>
        <taxon>Strongyloidea</taxon>
        <taxon>Ancylostomatidae</taxon>
        <taxon>Ancylostomatinae</taxon>
        <taxon>Ancylostoma</taxon>
    </lineage>
</organism>
<keyword evidence="3" id="KW-1185">Reference proteome</keyword>
<evidence type="ECO:0000313" key="2">
    <source>
        <dbReference type="EMBL" id="EPB74047.1"/>
    </source>
</evidence>
<reference evidence="2 3" key="1">
    <citation type="submission" date="2013-05" db="EMBL/GenBank/DDBJ databases">
        <title>Draft genome of the parasitic nematode Anyclostoma ceylanicum.</title>
        <authorList>
            <person name="Mitreva M."/>
        </authorList>
    </citation>
    <scope>NUCLEOTIDE SEQUENCE [LARGE SCALE GENOMIC DNA]</scope>
</reference>
<dbReference type="PANTHER" id="PTHR23021:SF11">
    <property type="entry name" value="SERPENTINE RECEPTOR, CLASS T"/>
    <property type="match status" value="1"/>
</dbReference>
<protein>
    <recommendedName>
        <fullName evidence="4">7TM GPCR serpentine receptor class x (Srx) domain-containing protein</fullName>
    </recommendedName>
</protein>
<dbReference type="InterPro" id="IPR019425">
    <property type="entry name" value="7TM_GPCR_serpentine_rcpt_Srt"/>
</dbReference>
<dbReference type="PANTHER" id="PTHR23021">
    <property type="entry name" value="SERPENTINE RECEPTOR, CLASS T"/>
    <property type="match status" value="1"/>
</dbReference>
<accession>A0A0D6M2C4</accession>
<feature type="transmembrane region" description="Helical" evidence="1">
    <location>
        <begin position="104"/>
        <end position="126"/>
    </location>
</feature>
<keyword evidence="1" id="KW-1133">Transmembrane helix</keyword>
<evidence type="ECO:0000313" key="3">
    <source>
        <dbReference type="Proteomes" id="UP000054495"/>
    </source>
</evidence>
<gene>
    <name evidence="2" type="ORF">ANCCEY_06882</name>
</gene>
<sequence length="285" mass="32508">MEWLIRYGGDAEKVPLYDCKTSDRQPGTTNYVIGAAFIVYGVIAELIYILDLMVMVKKQHRRLSCYKIMIVLGMYDMAAISLNSLLTGYFWIKGTNYCVAPTLMFVTGAIALGNRSTIFIVPITKAAHGIPRRSQHEIIVFKDERTYVVLLIPLAYSLYFCFFTSPLLFNSDQTAWFFFTFAPEHDHVMFLNYPHTANNLLIVVVTCLLYVQYSRVLLRHSKVGSGLSWAQKSFFIQCSSICMANLIAALIYVYMQFFPTPSYFVLVGHICWQLGHGKDPFENAI</sequence>
<dbReference type="Proteomes" id="UP000054495">
    <property type="component" value="Unassembled WGS sequence"/>
</dbReference>
<feature type="transmembrane region" description="Helical" evidence="1">
    <location>
        <begin position="31"/>
        <end position="56"/>
    </location>
</feature>
<proteinExistence type="predicted"/>
<name>A0A0D6M2C4_9BILA</name>
<evidence type="ECO:0008006" key="4">
    <source>
        <dbReference type="Google" id="ProtNLM"/>
    </source>
</evidence>
<dbReference type="AlphaFoldDB" id="A0A0D6M2C4"/>
<dbReference type="Pfam" id="PF10321">
    <property type="entry name" value="7TM_GPCR_Srt"/>
    <property type="match status" value="1"/>
</dbReference>
<feature type="transmembrane region" description="Helical" evidence="1">
    <location>
        <begin position="234"/>
        <end position="255"/>
    </location>
</feature>
<feature type="transmembrane region" description="Helical" evidence="1">
    <location>
        <begin position="196"/>
        <end position="213"/>
    </location>
</feature>
<dbReference type="EMBL" id="KE124959">
    <property type="protein sequence ID" value="EPB74047.1"/>
    <property type="molecule type" value="Genomic_DNA"/>
</dbReference>
<feature type="transmembrane region" description="Helical" evidence="1">
    <location>
        <begin position="147"/>
        <end position="169"/>
    </location>
</feature>
<evidence type="ECO:0000256" key="1">
    <source>
        <dbReference type="SAM" id="Phobius"/>
    </source>
</evidence>
<feature type="transmembrane region" description="Helical" evidence="1">
    <location>
        <begin position="68"/>
        <end position="92"/>
    </location>
</feature>
<keyword evidence="1" id="KW-0472">Membrane</keyword>